<reference evidence="7 8" key="1">
    <citation type="submission" date="2020-10" db="EMBL/GenBank/DDBJ databases">
        <title>The Coptis chinensis genome and diversification of protoberbering-type alkaloids.</title>
        <authorList>
            <person name="Wang B."/>
            <person name="Shu S."/>
            <person name="Song C."/>
            <person name="Liu Y."/>
        </authorList>
    </citation>
    <scope>NUCLEOTIDE SEQUENCE [LARGE SCALE GENOMIC DNA]</scope>
    <source>
        <strain evidence="7">HL-2020</strain>
        <tissue evidence="7">Leaf</tissue>
    </source>
</reference>
<dbReference type="Gene3D" id="1.10.510.10">
    <property type="entry name" value="Transferase(Phosphotransferase) domain 1"/>
    <property type="match status" value="1"/>
</dbReference>
<dbReference type="Pfam" id="PF00069">
    <property type="entry name" value="Pkinase"/>
    <property type="match status" value="1"/>
</dbReference>
<evidence type="ECO:0000256" key="4">
    <source>
        <dbReference type="ARBA" id="ARBA00022777"/>
    </source>
</evidence>
<evidence type="ECO:0000256" key="2">
    <source>
        <dbReference type="ARBA" id="ARBA00022679"/>
    </source>
</evidence>
<evidence type="ECO:0000313" key="7">
    <source>
        <dbReference type="EMBL" id="KAF9624065.1"/>
    </source>
</evidence>
<sequence length="97" mass="10823">MDWSSSSTTDRGGGNSHTLLANYRVGKTVGVGSFGKIISAVEYCHSNMIVHRDLKPENILLDSQHNVKIADFGLNNIIREELAFTKDKLWKSKLCFP</sequence>
<dbReference type="EMBL" id="JADFTS010000001">
    <property type="protein sequence ID" value="KAF9624065.1"/>
    <property type="molecule type" value="Genomic_DNA"/>
</dbReference>
<dbReference type="OrthoDB" id="193931at2759"/>
<proteinExistence type="predicted"/>
<protein>
    <recommendedName>
        <fullName evidence="6">Protein kinase domain-containing protein</fullName>
    </recommendedName>
</protein>
<evidence type="ECO:0000313" key="8">
    <source>
        <dbReference type="Proteomes" id="UP000631114"/>
    </source>
</evidence>
<keyword evidence="1" id="KW-0723">Serine/threonine-protein kinase</keyword>
<dbReference type="PROSITE" id="PS50011">
    <property type="entry name" value="PROTEIN_KINASE_DOM"/>
    <property type="match status" value="1"/>
</dbReference>
<dbReference type="PROSITE" id="PS00108">
    <property type="entry name" value="PROTEIN_KINASE_ST"/>
    <property type="match status" value="1"/>
</dbReference>
<dbReference type="InterPro" id="IPR000719">
    <property type="entry name" value="Prot_kinase_dom"/>
</dbReference>
<dbReference type="AlphaFoldDB" id="A0A835IS25"/>
<dbReference type="PANTHER" id="PTHR24346:SF82">
    <property type="entry name" value="KP78A-RELATED"/>
    <property type="match status" value="1"/>
</dbReference>
<dbReference type="PANTHER" id="PTHR24346">
    <property type="entry name" value="MAP/MICROTUBULE AFFINITY-REGULATING KINASE"/>
    <property type="match status" value="1"/>
</dbReference>
<feature type="domain" description="Protein kinase" evidence="6">
    <location>
        <begin position="1"/>
        <end position="97"/>
    </location>
</feature>
<dbReference type="GO" id="GO:0004674">
    <property type="term" value="F:protein serine/threonine kinase activity"/>
    <property type="evidence" value="ECO:0007669"/>
    <property type="project" value="UniProtKB-KW"/>
</dbReference>
<gene>
    <name evidence="7" type="ORF">IFM89_007763</name>
</gene>
<dbReference type="GO" id="GO:0005524">
    <property type="term" value="F:ATP binding"/>
    <property type="evidence" value="ECO:0007669"/>
    <property type="project" value="UniProtKB-KW"/>
</dbReference>
<evidence type="ECO:0000256" key="1">
    <source>
        <dbReference type="ARBA" id="ARBA00022527"/>
    </source>
</evidence>
<keyword evidence="3" id="KW-0547">Nucleotide-binding</keyword>
<dbReference type="InterPro" id="IPR008271">
    <property type="entry name" value="Ser/Thr_kinase_AS"/>
</dbReference>
<evidence type="ECO:0000256" key="3">
    <source>
        <dbReference type="ARBA" id="ARBA00022741"/>
    </source>
</evidence>
<keyword evidence="4" id="KW-0418">Kinase</keyword>
<keyword evidence="5" id="KW-0067">ATP-binding</keyword>
<dbReference type="GO" id="GO:0035556">
    <property type="term" value="P:intracellular signal transduction"/>
    <property type="evidence" value="ECO:0007669"/>
    <property type="project" value="TreeGrafter"/>
</dbReference>
<dbReference type="Proteomes" id="UP000631114">
    <property type="component" value="Unassembled WGS sequence"/>
</dbReference>
<keyword evidence="2" id="KW-0808">Transferase</keyword>
<dbReference type="GO" id="GO:0005737">
    <property type="term" value="C:cytoplasm"/>
    <property type="evidence" value="ECO:0007669"/>
    <property type="project" value="TreeGrafter"/>
</dbReference>
<accession>A0A835IS25</accession>
<keyword evidence="8" id="KW-1185">Reference proteome</keyword>
<organism evidence="7 8">
    <name type="scientific">Coptis chinensis</name>
    <dbReference type="NCBI Taxonomy" id="261450"/>
    <lineage>
        <taxon>Eukaryota</taxon>
        <taxon>Viridiplantae</taxon>
        <taxon>Streptophyta</taxon>
        <taxon>Embryophyta</taxon>
        <taxon>Tracheophyta</taxon>
        <taxon>Spermatophyta</taxon>
        <taxon>Magnoliopsida</taxon>
        <taxon>Ranunculales</taxon>
        <taxon>Ranunculaceae</taxon>
        <taxon>Coptidoideae</taxon>
        <taxon>Coptis</taxon>
    </lineage>
</organism>
<dbReference type="InterPro" id="IPR011009">
    <property type="entry name" value="Kinase-like_dom_sf"/>
</dbReference>
<evidence type="ECO:0000256" key="5">
    <source>
        <dbReference type="ARBA" id="ARBA00022840"/>
    </source>
</evidence>
<evidence type="ECO:0000259" key="6">
    <source>
        <dbReference type="PROSITE" id="PS50011"/>
    </source>
</evidence>
<name>A0A835IS25_9MAGN</name>
<dbReference type="SUPFAM" id="SSF56112">
    <property type="entry name" value="Protein kinase-like (PK-like)"/>
    <property type="match status" value="1"/>
</dbReference>
<comment type="caution">
    <text evidence="7">The sequence shown here is derived from an EMBL/GenBank/DDBJ whole genome shotgun (WGS) entry which is preliminary data.</text>
</comment>